<comment type="caution">
    <text evidence="1">The sequence shown here is derived from an EMBL/GenBank/DDBJ whole genome shotgun (WGS) entry which is preliminary data.</text>
</comment>
<proteinExistence type="predicted"/>
<sequence>MYNVEFSLGIEAICPTPATNAKIVRDKKDAYVFIDYHQSVKGVNVKLNDFIDKSVTIIDSENFTK</sequence>
<evidence type="ECO:0000313" key="2">
    <source>
        <dbReference type="Proteomes" id="UP000681414"/>
    </source>
</evidence>
<dbReference type="RefSeq" id="WP_213123300.1">
    <property type="nucleotide sequence ID" value="NZ_JAGYPG010000001.1"/>
</dbReference>
<dbReference type="EMBL" id="JAGYPG010000001">
    <property type="protein sequence ID" value="MBS4194081.1"/>
    <property type="molecule type" value="Genomic_DNA"/>
</dbReference>
<gene>
    <name evidence="1" type="ORF">KHA97_03185</name>
</gene>
<evidence type="ECO:0000313" key="1">
    <source>
        <dbReference type="EMBL" id="MBS4194081.1"/>
    </source>
</evidence>
<dbReference type="AlphaFoldDB" id="A0A942TA88"/>
<protein>
    <submittedName>
        <fullName evidence="1">Uncharacterized protein</fullName>
    </submittedName>
</protein>
<reference evidence="1 2" key="1">
    <citation type="submission" date="2021-05" db="EMBL/GenBank/DDBJ databases">
        <title>Novel Bacillus species.</title>
        <authorList>
            <person name="Liu G."/>
        </authorList>
    </citation>
    <scope>NUCLEOTIDE SEQUENCE [LARGE SCALE GENOMIC DNA]</scope>
    <source>
        <strain evidence="2">FJAT-49780</strain>
    </source>
</reference>
<dbReference type="Proteomes" id="UP000681414">
    <property type="component" value="Unassembled WGS sequence"/>
</dbReference>
<keyword evidence="2" id="KW-1185">Reference proteome</keyword>
<name>A0A942TA88_9BACI</name>
<organism evidence="1 2">
    <name type="scientific">Lederbergia citri</name>
    <dbReference type="NCBI Taxonomy" id="2833580"/>
    <lineage>
        <taxon>Bacteria</taxon>
        <taxon>Bacillati</taxon>
        <taxon>Bacillota</taxon>
        <taxon>Bacilli</taxon>
        <taxon>Bacillales</taxon>
        <taxon>Bacillaceae</taxon>
        <taxon>Lederbergia</taxon>
    </lineage>
</organism>
<accession>A0A942TA88</accession>